<dbReference type="PANTHER" id="PTHR44846:SF1">
    <property type="entry name" value="MANNOSYL-D-GLYCERATE TRANSPORT_METABOLISM SYSTEM REPRESSOR MNGR-RELATED"/>
    <property type="match status" value="1"/>
</dbReference>
<dbReference type="InterPro" id="IPR050679">
    <property type="entry name" value="Bact_HTH_transcr_reg"/>
</dbReference>
<dbReference type="PROSITE" id="PS50949">
    <property type="entry name" value="HTH_GNTR"/>
    <property type="match status" value="1"/>
</dbReference>
<proteinExistence type="predicted"/>
<evidence type="ECO:0000256" key="1">
    <source>
        <dbReference type="ARBA" id="ARBA00023015"/>
    </source>
</evidence>
<dbReference type="AlphaFoldDB" id="A0AAE3VYI5"/>
<dbReference type="Gene3D" id="1.10.10.10">
    <property type="entry name" value="Winged helix-like DNA-binding domain superfamily/Winged helix DNA-binding domain"/>
    <property type="match status" value="1"/>
</dbReference>
<name>A0AAE3VYI5_9ACTN</name>
<dbReference type="InterPro" id="IPR036390">
    <property type="entry name" value="WH_DNA-bd_sf"/>
</dbReference>
<feature type="domain" description="HTH gntR-type" evidence="4">
    <location>
        <begin position="2"/>
        <end position="67"/>
    </location>
</feature>
<dbReference type="SMART" id="SM00345">
    <property type="entry name" value="HTH_GNTR"/>
    <property type="match status" value="1"/>
</dbReference>
<dbReference type="RefSeq" id="WP_307239615.1">
    <property type="nucleotide sequence ID" value="NZ_JAUSUZ010000001.1"/>
</dbReference>
<dbReference type="InterPro" id="IPR036388">
    <property type="entry name" value="WH-like_DNA-bd_sf"/>
</dbReference>
<protein>
    <submittedName>
        <fullName evidence="5">DNA-binding GntR family transcriptional regulator</fullName>
    </submittedName>
</protein>
<dbReference type="GO" id="GO:0003700">
    <property type="term" value="F:DNA-binding transcription factor activity"/>
    <property type="evidence" value="ECO:0007669"/>
    <property type="project" value="InterPro"/>
</dbReference>
<dbReference type="PANTHER" id="PTHR44846">
    <property type="entry name" value="MANNOSYL-D-GLYCERATE TRANSPORT/METABOLISM SYSTEM REPRESSOR MNGR-RELATED"/>
    <property type="match status" value="1"/>
</dbReference>
<keyword evidence="6" id="KW-1185">Reference proteome</keyword>
<dbReference type="Proteomes" id="UP001240236">
    <property type="component" value="Unassembled WGS sequence"/>
</dbReference>
<gene>
    <name evidence="5" type="ORF">J2S42_003022</name>
</gene>
<dbReference type="InterPro" id="IPR000524">
    <property type="entry name" value="Tscrpt_reg_HTH_GntR"/>
</dbReference>
<accession>A0AAE3VYI5</accession>
<evidence type="ECO:0000256" key="2">
    <source>
        <dbReference type="ARBA" id="ARBA00023125"/>
    </source>
</evidence>
<comment type="caution">
    <text evidence="5">The sequence shown here is derived from an EMBL/GenBank/DDBJ whole genome shotgun (WGS) entry which is preliminary data.</text>
</comment>
<reference evidence="5 6" key="1">
    <citation type="submission" date="2023-07" db="EMBL/GenBank/DDBJ databases">
        <title>Sequencing the genomes of 1000 actinobacteria strains.</title>
        <authorList>
            <person name="Klenk H.-P."/>
        </authorList>
    </citation>
    <scope>NUCLEOTIDE SEQUENCE [LARGE SCALE GENOMIC DNA]</scope>
    <source>
        <strain evidence="5 6">DSM 44709</strain>
    </source>
</reference>
<dbReference type="EMBL" id="JAUSUZ010000001">
    <property type="protein sequence ID" value="MDQ0366353.1"/>
    <property type="molecule type" value="Genomic_DNA"/>
</dbReference>
<dbReference type="SUPFAM" id="SSF46785">
    <property type="entry name" value="Winged helix' DNA-binding domain"/>
    <property type="match status" value="1"/>
</dbReference>
<dbReference type="Pfam" id="PF00392">
    <property type="entry name" value="GntR"/>
    <property type="match status" value="1"/>
</dbReference>
<dbReference type="GO" id="GO:0045892">
    <property type="term" value="P:negative regulation of DNA-templated transcription"/>
    <property type="evidence" value="ECO:0007669"/>
    <property type="project" value="TreeGrafter"/>
</dbReference>
<evidence type="ECO:0000313" key="6">
    <source>
        <dbReference type="Proteomes" id="UP001240236"/>
    </source>
</evidence>
<keyword evidence="2 5" id="KW-0238">DNA-binding</keyword>
<organism evidence="5 6">
    <name type="scientific">Catenuloplanes indicus</name>
    <dbReference type="NCBI Taxonomy" id="137267"/>
    <lineage>
        <taxon>Bacteria</taxon>
        <taxon>Bacillati</taxon>
        <taxon>Actinomycetota</taxon>
        <taxon>Actinomycetes</taxon>
        <taxon>Micromonosporales</taxon>
        <taxon>Micromonosporaceae</taxon>
        <taxon>Catenuloplanes</taxon>
    </lineage>
</organism>
<dbReference type="GO" id="GO:0003677">
    <property type="term" value="F:DNA binding"/>
    <property type="evidence" value="ECO:0007669"/>
    <property type="project" value="UniProtKB-KW"/>
</dbReference>
<keyword evidence="3" id="KW-0804">Transcription</keyword>
<evidence type="ECO:0000256" key="3">
    <source>
        <dbReference type="ARBA" id="ARBA00023163"/>
    </source>
</evidence>
<keyword evidence="1" id="KW-0805">Transcription regulation</keyword>
<evidence type="ECO:0000313" key="5">
    <source>
        <dbReference type="EMBL" id="MDQ0366353.1"/>
    </source>
</evidence>
<sequence>MTTGYRELAAILRTAILQGEYAEGTTLPKQDEIATLHGVNIKTVRQAVRILEAEGLVTPVSSARACR</sequence>
<dbReference type="CDD" id="cd07377">
    <property type="entry name" value="WHTH_GntR"/>
    <property type="match status" value="1"/>
</dbReference>
<evidence type="ECO:0000259" key="4">
    <source>
        <dbReference type="PROSITE" id="PS50949"/>
    </source>
</evidence>